<keyword evidence="2" id="KW-1185">Reference proteome</keyword>
<organism evidence="1 2">
    <name type="scientific">Solanum verrucosum</name>
    <dbReference type="NCBI Taxonomy" id="315347"/>
    <lineage>
        <taxon>Eukaryota</taxon>
        <taxon>Viridiplantae</taxon>
        <taxon>Streptophyta</taxon>
        <taxon>Embryophyta</taxon>
        <taxon>Tracheophyta</taxon>
        <taxon>Spermatophyta</taxon>
        <taxon>Magnoliopsida</taxon>
        <taxon>eudicotyledons</taxon>
        <taxon>Gunneridae</taxon>
        <taxon>Pentapetalae</taxon>
        <taxon>asterids</taxon>
        <taxon>lamiids</taxon>
        <taxon>Solanales</taxon>
        <taxon>Solanaceae</taxon>
        <taxon>Solanoideae</taxon>
        <taxon>Solaneae</taxon>
        <taxon>Solanum</taxon>
    </lineage>
</organism>
<protein>
    <submittedName>
        <fullName evidence="1">Uncharacterized protein</fullName>
    </submittedName>
</protein>
<dbReference type="AlphaFoldDB" id="A0AAF0Q1A6"/>
<name>A0AAF0Q1A6_SOLVR</name>
<dbReference type="Proteomes" id="UP001234989">
    <property type="component" value="Chromosome 2"/>
</dbReference>
<sequence length="72" mass="7719">MVATIQRVGFFGPSSISPALASPRRTDYLFLISTLMVKLLLALRGCIVTRSDAEIATLEDLGTPQIGNAKLV</sequence>
<dbReference type="EMBL" id="CP133613">
    <property type="protein sequence ID" value="WMV14907.1"/>
    <property type="molecule type" value="Genomic_DNA"/>
</dbReference>
<reference evidence="1" key="1">
    <citation type="submission" date="2023-08" db="EMBL/GenBank/DDBJ databases">
        <title>A de novo genome assembly of Solanum verrucosum Schlechtendal, a Mexican diploid species geographically isolated from the other diploid A-genome species in potato relatives.</title>
        <authorList>
            <person name="Hosaka K."/>
        </authorList>
    </citation>
    <scope>NUCLEOTIDE SEQUENCE</scope>
    <source>
        <tissue evidence="1">Young leaves</tissue>
    </source>
</reference>
<proteinExistence type="predicted"/>
<evidence type="ECO:0000313" key="2">
    <source>
        <dbReference type="Proteomes" id="UP001234989"/>
    </source>
</evidence>
<gene>
    <name evidence="1" type="ORF">MTR67_008292</name>
</gene>
<accession>A0AAF0Q1A6</accession>
<evidence type="ECO:0000313" key="1">
    <source>
        <dbReference type="EMBL" id="WMV14907.1"/>
    </source>
</evidence>